<protein>
    <submittedName>
        <fullName evidence="2">Uncharacterized protein</fullName>
    </submittedName>
</protein>
<dbReference type="EMBL" id="DQ366711">
    <property type="protein sequence ID" value="ABE10728.1"/>
    <property type="molecule type" value="Genomic_DNA"/>
</dbReference>
<gene>
    <name evidence="2" type="ORF">ASNC1092_0008</name>
</gene>
<evidence type="ECO:0000313" key="2">
    <source>
        <dbReference type="EMBL" id="ABE10728.1"/>
    </source>
</evidence>
<dbReference type="AlphaFoldDB" id="Q1PLF1"/>
<organism evidence="2">
    <name type="scientific">uncultured Prochlorococcus marinus clone ASNC1092</name>
    <dbReference type="NCBI Taxonomy" id="379363"/>
    <lineage>
        <taxon>Bacteria</taxon>
        <taxon>Bacillati</taxon>
        <taxon>Cyanobacteriota</taxon>
        <taxon>Cyanophyceae</taxon>
        <taxon>Synechococcales</taxon>
        <taxon>Prochlorococcaceae</taxon>
        <taxon>Prochlorococcus</taxon>
    </lineage>
</organism>
<reference evidence="2" key="2">
    <citation type="submission" date="2006-04" db="EMBL/GenBank/DDBJ databases">
        <title>Sequencing of the draft fosmids and assembly of Prochlorococcus marinus environmental genome fragment.</title>
        <authorList>
            <consortium name="US DOE Joint Genome Institute (JGI)"/>
            <person name="Copeland A."/>
            <person name="Lucas S."/>
            <person name="Lapidus A."/>
            <person name="Barry K."/>
            <person name="Detter J.C."/>
            <person name="Glavina T."/>
            <person name="Hammon N."/>
            <person name="Israni S."/>
            <person name="Richardson P."/>
        </authorList>
    </citation>
    <scope>NUCLEOTIDE SEQUENCE</scope>
</reference>
<name>Q1PLF1_PROMR</name>
<accession>Q1PLF1</accession>
<proteinExistence type="predicted"/>
<feature type="chain" id="PRO_5004195442" evidence="1">
    <location>
        <begin position="22"/>
        <end position="35"/>
    </location>
</feature>
<evidence type="ECO:0000256" key="1">
    <source>
        <dbReference type="SAM" id="SignalP"/>
    </source>
</evidence>
<reference evidence="2" key="1">
    <citation type="journal article" date="2006" name="Science">
        <title>Genomic islands and the ecology and evolution of Prochlorococcus.</title>
        <authorList>
            <person name="Coleman M.L."/>
            <person name="Sullivan M.B."/>
            <person name="Martiny A.C."/>
            <person name="Steglich C."/>
            <person name="Barry K."/>
            <person name="Delong E.F."/>
            <person name="Chisholm S.W."/>
        </authorList>
    </citation>
    <scope>NUCLEOTIDE SEQUENCE</scope>
</reference>
<sequence length="35" mass="3915">MKSLILPAILLLLLFPFSSQAGFPEGENGYDLKKY</sequence>
<keyword evidence="1" id="KW-0732">Signal</keyword>
<feature type="signal peptide" evidence="1">
    <location>
        <begin position="1"/>
        <end position="21"/>
    </location>
</feature>